<organism evidence="2 3">
    <name type="scientific">Sulfobacillus acidophilus (strain ATCC 700253 / DSM 10332 / NAL)</name>
    <dbReference type="NCBI Taxonomy" id="679936"/>
    <lineage>
        <taxon>Bacteria</taxon>
        <taxon>Bacillati</taxon>
        <taxon>Bacillota</taxon>
        <taxon>Clostridia</taxon>
        <taxon>Eubacteriales</taxon>
        <taxon>Clostridiales Family XVII. Incertae Sedis</taxon>
        <taxon>Sulfobacillus</taxon>
    </lineage>
</organism>
<proteinExistence type="predicted"/>
<dbReference type="STRING" id="679936.Sulac_1722"/>
<feature type="transmembrane region" description="Helical" evidence="1">
    <location>
        <begin position="6"/>
        <end position="24"/>
    </location>
</feature>
<dbReference type="PATRIC" id="fig|679936.5.peg.1789"/>
<evidence type="ECO:0000313" key="3">
    <source>
        <dbReference type="Proteomes" id="UP000005439"/>
    </source>
</evidence>
<evidence type="ECO:0000256" key="1">
    <source>
        <dbReference type="SAM" id="Phobius"/>
    </source>
</evidence>
<dbReference type="HOGENOM" id="CLU_2921068_0_0_9"/>
<reference evidence="2 3" key="2">
    <citation type="journal article" date="2012" name="Stand. Genomic Sci.">
        <title>Complete genome sequence of the moderately thermophilic mineral-sulfide-oxidizing firmicute Sulfobacillus acidophilus type strain (NAL(T)).</title>
        <authorList>
            <person name="Anderson I."/>
            <person name="Chertkov O."/>
            <person name="Chen A."/>
            <person name="Saunders E."/>
            <person name="Lapidus A."/>
            <person name="Nolan M."/>
            <person name="Lucas S."/>
            <person name="Hammon N."/>
            <person name="Deshpande S."/>
            <person name="Cheng J.F."/>
            <person name="Han C."/>
            <person name="Tapia R."/>
            <person name="Goodwin L.A."/>
            <person name="Pitluck S."/>
            <person name="Liolios K."/>
            <person name="Pagani I."/>
            <person name="Ivanova N."/>
            <person name="Mikhailova N."/>
            <person name="Pati A."/>
            <person name="Palaniappan K."/>
            <person name="Land M."/>
            <person name="Pan C."/>
            <person name="Rohde M."/>
            <person name="Pukall R."/>
            <person name="Goker M."/>
            <person name="Detter J.C."/>
            <person name="Woyke T."/>
            <person name="Bristow J."/>
            <person name="Eisen J.A."/>
            <person name="Markowitz V."/>
            <person name="Hugenholtz P."/>
            <person name="Kyrpides N.C."/>
            <person name="Klenk H.P."/>
            <person name="Mavromatis K."/>
        </authorList>
    </citation>
    <scope>NUCLEOTIDE SEQUENCE [LARGE SCALE GENOMIC DNA]</scope>
    <source>
        <strain evidence="3">ATCC 700253 / DSM 10332 / NAL</strain>
    </source>
</reference>
<protein>
    <submittedName>
        <fullName evidence="2">Uncharacterized protein</fullName>
    </submittedName>
</protein>
<keyword evidence="1" id="KW-0812">Transmembrane</keyword>
<accession>G8TZH8</accession>
<name>G8TZH8_SULAD</name>
<gene>
    <name evidence="2" type="ordered locus">Sulac_1722</name>
</gene>
<evidence type="ECO:0000313" key="2">
    <source>
        <dbReference type="EMBL" id="AEW05218.1"/>
    </source>
</evidence>
<keyword evidence="1" id="KW-1133">Transmembrane helix</keyword>
<dbReference type="AlphaFoldDB" id="G8TZH8"/>
<dbReference type="KEGG" id="sap:Sulac_1722"/>
<sequence length="61" mass="7024">MNADKVGFWVSGGIMVLALLWAVWRLGKEAGAVRAHRERDFADLRKKVLDLEWQRTEGKEL</sequence>
<dbReference type="EMBL" id="CP003179">
    <property type="protein sequence ID" value="AEW05218.1"/>
    <property type="molecule type" value="Genomic_DNA"/>
</dbReference>
<dbReference type="Proteomes" id="UP000005439">
    <property type="component" value="Chromosome"/>
</dbReference>
<reference evidence="3" key="1">
    <citation type="submission" date="2011-12" db="EMBL/GenBank/DDBJ databases">
        <title>The complete genome of chromosome of Sulfobacillus acidophilus DSM 10332.</title>
        <authorList>
            <person name="Lucas S."/>
            <person name="Han J."/>
            <person name="Lapidus A."/>
            <person name="Bruce D."/>
            <person name="Goodwin L."/>
            <person name="Pitluck S."/>
            <person name="Peters L."/>
            <person name="Kyrpides N."/>
            <person name="Mavromatis K."/>
            <person name="Ivanova N."/>
            <person name="Mikhailova N."/>
            <person name="Chertkov O."/>
            <person name="Saunders E."/>
            <person name="Detter J.C."/>
            <person name="Tapia R."/>
            <person name="Han C."/>
            <person name="Land M."/>
            <person name="Hauser L."/>
            <person name="Markowitz V."/>
            <person name="Cheng J.-F."/>
            <person name="Hugenholtz P."/>
            <person name="Woyke T."/>
            <person name="Wu D."/>
            <person name="Pukall R."/>
            <person name="Gehrich-Schroeter G."/>
            <person name="Schneider S."/>
            <person name="Klenk H.-P."/>
            <person name="Eisen J.A."/>
        </authorList>
    </citation>
    <scope>NUCLEOTIDE SEQUENCE [LARGE SCALE GENOMIC DNA]</scope>
    <source>
        <strain evidence="3">ATCC 700253 / DSM 10332 / NAL</strain>
    </source>
</reference>
<keyword evidence="1" id="KW-0472">Membrane</keyword>
<keyword evidence="3" id="KW-1185">Reference proteome</keyword>